<dbReference type="GO" id="GO:0006096">
    <property type="term" value="P:glycolytic process"/>
    <property type="evidence" value="ECO:0007669"/>
    <property type="project" value="InterPro"/>
</dbReference>
<evidence type="ECO:0000256" key="7">
    <source>
        <dbReference type="PIRSR" id="PIRSR000724-2"/>
    </source>
</evidence>
<gene>
    <name evidence="9" type="ORF">CO058_02630</name>
</gene>
<feature type="binding site" evidence="7">
    <location>
        <position position="285"/>
    </location>
    <ligand>
        <name>ATP</name>
        <dbReference type="ChEBI" id="CHEBI:30616"/>
    </ligand>
</feature>
<keyword evidence="5 8" id="KW-0418">Kinase</keyword>
<dbReference type="GO" id="GO:0006094">
    <property type="term" value="P:gluconeogenesis"/>
    <property type="evidence" value="ECO:0007669"/>
    <property type="project" value="TreeGrafter"/>
</dbReference>
<evidence type="ECO:0000256" key="3">
    <source>
        <dbReference type="ARBA" id="ARBA00022679"/>
    </source>
</evidence>
<dbReference type="Pfam" id="PF00162">
    <property type="entry name" value="PGK"/>
    <property type="match status" value="2"/>
</dbReference>
<dbReference type="SUPFAM" id="SSF53748">
    <property type="entry name" value="Phosphoglycerate kinase"/>
    <property type="match status" value="1"/>
</dbReference>
<evidence type="ECO:0000256" key="8">
    <source>
        <dbReference type="RuleBase" id="RU000532"/>
    </source>
</evidence>
<dbReference type="InterPro" id="IPR001576">
    <property type="entry name" value="Phosphoglycerate_kinase"/>
</dbReference>
<dbReference type="GO" id="GO:0005829">
    <property type="term" value="C:cytosol"/>
    <property type="evidence" value="ECO:0007669"/>
    <property type="project" value="TreeGrafter"/>
</dbReference>
<feature type="binding site" evidence="7">
    <location>
        <begin position="314"/>
        <end position="317"/>
    </location>
    <ligand>
        <name>ATP</name>
        <dbReference type="ChEBI" id="CHEBI:30616"/>
    </ligand>
</feature>
<evidence type="ECO:0000313" key="10">
    <source>
        <dbReference type="Proteomes" id="UP000229756"/>
    </source>
</evidence>
<accession>A0A2M8ELN6</accession>
<dbReference type="InterPro" id="IPR015824">
    <property type="entry name" value="Phosphoglycerate_kinase_N"/>
</dbReference>
<dbReference type="PIRSF" id="PIRSF000724">
    <property type="entry name" value="Pgk"/>
    <property type="match status" value="1"/>
</dbReference>
<dbReference type="Gene3D" id="3.40.50.1260">
    <property type="entry name" value="Phosphoglycerate kinase, N-terminal domain"/>
    <property type="match status" value="3"/>
</dbReference>
<comment type="caution">
    <text evidence="9">The sequence shown here is derived from an EMBL/GenBank/DDBJ whole genome shotgun (WGS) entry which is preliminary data.</text>
</comment>
<evidence type="ECO:0000313" key="9">
    <source>
        <dbReference type="EMBL" id="PJC23630.1"/>
    </source>
</evidence>
<feature type="binding site" evidence="7">
    <location>
        <position position="204"/>
    </location>
    <ligand>
        <name>ATP</name>
        <dbReference type="ChEBI" id="CHEBI:30616"/>
    </ligand>
</feature>
<dbReference type="EC" id="2.7.2.3" evidence="2 8"/>
<evidence type="ECO:0000256" key="4">
    <source>
        <dbReference type="ARBA" id="ARBA00022741"/>
    </source>
</evidence>
<sequence>MELKAINSADLQNKTILYRSPYDIDIEFINGSYVVKDTSRIEATIPTLKYLLEKNCKIVILTWVGRPNGIDKSLSTKPHAKALSDLLGVAIEHVSDCIGEKVESKISQMNPKDILMLENTRFYKEDSENSKEFAKQLTKGSDLIVFDAFPQSHRESASVTGIMDFLPTYAGFYLESEVNGLEKLLDNVQRPYTIVFGGAKISEKVDEIESLAKISDMILIGGNVNSARQELEGLKHLIDSTKIIIPSKSEMIDGLDINKEIAQRYVDIIERSKTVFWAGPLGKYEEEKYSNGTKMIVQEICKIKANGGFSVVAGGDTVAALDKFGSKSSVSYISLAGGATLEFLAGKKLPAIEKLCMHQ</sequence>
<dbReference type="PRINTS" id="PR00477">
    <property type="entry name" value="PHGLYCKINASE"/>
</dbReference>
<feature type="binding site" evidence="7">
    <location>
        <position position="254"/>
    </location>
    <ligand>
        <name>ATP</name>
        <dbReference type="ChEBI" id="CHEBI:30616"/>
    </ligand>
</feature>
<evidence type="ECO:0000256" key="2">
    <source>
        <dbReference type="ARBA" id="ARBA00013061"/>
    </source>
</evidence>
<proteinExistence type="inferred from homology"/>
<reference evidence="10" key="1">
    <citation type="submission" date="2017-09" db="EMBL/GenBank/DDBJ databases">
        <title>Depth-based differentiation of microbial function through sediment-hosted aquifers and enrichment of novel symbionts in the deep terrestrial subsurface.</title>
        <authorList>
            <person name="Probst A.J."/>
            <person name="Ladd B."/>
            <person name="Jarett J.K."/>
            <person name="Geller-Mcgrath D.E."/>
            <person name="Sieber C.M.K."/>
            <person name="Emerson J.B."/>
            <person name="Anantharaman K."/>
            <person name="Thomas B.C."/>
            <person name="Malmstrom R."/>
            <person name="Stieglmeier M."/>
            <person name="Klingl A."/>
            <person name="Woyke T."/>
            <person name="Ryan C.M."/>
            <person name="Banfield J.F."/>
        </authorList>
    </citation>
    <scope>NUCLEOTIDE SEQUENCE [LARGE SCALE GENOMIC DNA]</scope>
</reference>
<evidence type="ECO:0000256" key="1">
    <source>
        <dbReference type="ARBA" id="ARBA00000642"/>
    </source>
</evidence>
<dbReference type="GO" id="GO:0005524">
    <property type="term" value="F:ATP binding"/>
    <property type="evidence" value="ECO:0007669"/>
    <property type="project" value="UniProtKB-KW"/>
</dbReference>
<name>A0A2M8ELN6_UNCKA</name>
<keyword evidence="4" id="KW-0547">Nucleotide-binding</keyword>
<dbReference type="Proteomes" id="UP000229756">
    <property type="component" value="Unassembled WGS sequence"/>
</dbReference>
<protein>
    <recommendedName>
        <fullName evidence="2 8">Phosphoglycerate kinase</fullName>
        <ecNumber evidence="2 8">2.7.2.3</ecNumber>
    </recommendedName>
</protein>
<organism evidence="9 10">
    <name type="scientific">candidate division WWE3 bacterium CG_4_9_14_0_2_um_filter_35_11</name>
    <dbReference type="NCBI Taxonomy" id="1975077"/>
    <lineage>
        <taxon>Bacteria</taxon>
        <taxon>Katanobacteria</taxon>
    </lineage>
</organism>
<dbReference type="EMBL" id="PFSJ01000019">
    <property type="protein sequence ID" value="PJC23630.1"/>
    <property type="molecule type" value="Genomic_DNA"/>
</dbReference>
<keyword evidence="6 7" id="KW-0067">ATP-binding</keyword>
<comment type="catalytic activity">
    <reaction evidence="1 8">
        <text>(2R)-3-phosphoglycerate + ATP = (2R)-3-phospho-glyceroyl phosphate + ADP</text>
        <dbReference type="Rhea" id="RHEA:14801"/>
        <dbReference type="ChEBI" id="CHEBI:30616"/>
        <dbReference type="ChEBI" id="CHEBI:57604"/>
        <dbReference type="ChEBI" id="CHEBI:58272"/>
        <dbReference type="ChEBI" id="CHEBI:456216"/>
        <dbReference type="EC" id="2.7.2.3"/>
    </reaction>
</comment>
<evidence type="ECO:0000256" key="5">
    <source>
        <dbReference type="ARBA" id="ARBA00022777"/>
    </source>
</evidence>
<keyword evidence="3 8" id="KW-0808">Transferase</keyword>
<dbReference type="PANTHER" id="PTHR11406">
    <property type="entry name" value="PHOSPHOGLYCERATE KINASE"/>
    <property type="match status" value="1"/>
</dbReference>
<dbReference type="GO" id="GO:0043531">
    <property type="term" value="F:ADP binding"/>
    <property type="evidence" value="ECO:0007669"/>
    <property type="project" value="TreeGrafter"/>
</dbReference>
<dbReference type="PANTHER" id="PTHR11406:SF23">
    <property type="entry name" value="PHOSPHOGLYCERATE KINASE 1, CHLOROPLASTIC-RELATED"/>
    <property type="match status" value="1"/>
</dbReference>
<comment type="similarity">
    <text evidence="8">Belongs to the phosphoglycerate kinase family.</text>
</comment>
<dbReference type="GO" id="GO:0004618">
    <property type="term" value="F:phosphoglycerate kinase activity"/>
    <property type="evidence" value="ECO:0007669"/>
    <property type="project" value="UniProtKB-EC"/>
</dbReference>
<dbReference type="AlphaFoldDB" id="A0A2M8ELN6"/>
<evidence type="ECO:0000256" key="6">
    <source>
        <dbReference type="ARBA" id="ARBA00022840"/>
    </source>
</evidence>
<dbReference type="InterPro" id="IPR036043">
    <property type="entry name" value="Phosphoglycerate_kinase_sf"/>
</dbReference>